<reference evidence="2" key="1">
    <citation type="journal article" date="2023" name="Nat. Plants">
        <title>Single-cell RNA sequencing provides a high-resolution roadmap for understanding the multicellular compartmentation of specialized metabolism.</title>
        <authorList>
            <person name="Sun S."/>
            <person name="Shen X."/>
            <person name="Li Y."/>
            <person name="Li Y."/>
            <person name="Wang S."/>
            <person name="Li R."/>
            <person name="Zhang H."/>
            <person name="Shen G."/>
            <person name="Guo B."/>
            <person name="Wei J."/>
            <person name="Xu J."/>
            <person name="St-Pierre B."/>
            <person name="Chen S."/>
            <person name="Sun C."/>
        </authorList>
    </citation>
    <scope>NUCLEOTIDE SEQUENCE [LARGE SCALE GENOMIC DNA]</scope>
</reference>
<sequence>MEMASSNNQENGVFMRGWCLIKGLLANVGSKICNEARNVKKLGQEDPRRMIHSVKVGLAIALVSLIYYFEPLYEGFGVSAMWAVMTVIVVFEFSVGATLGKGINRGIATLLGGALGVGAHRLASLSGSEIAEPILLGISVFIFAAAVSFMRFFPKLKARYDYGLLIFNLTFCLICVSGYLDDEVLDMAFTRLSTILIGGSATVAVCIIIYPVWAGEDLHNLIADNIEKLGIFLEGFGDEYFNKSEDRNLKDIKDQLEKYKSVLNAKSTEDSLVNFAHWEPRHGRFRYRHPWAQYQKISTLTRECAYRLDSLNGFLKTEIQIPEEIQAKFEKSCKSMSKECSKAIKILSSSIKAMTIPSAADSHIYNAKTAANDLTMSLGTSQWQGNILEITPVATVASLLIEVICCTVKIEESVAELASLANFRPSDMAGQNSDDKMQSPSIESHNFSIQVE</sequence>
<evidence type="ECO:0000313" key="1">
    <source>
        <dbReference type="EMBL" id="KAI5666995.1"/>
    </source>
</evidence>
<gene>
    <name evidence="1" type="ORF">M9H77_16848</name>
</gene>
<keyword evidence="2" id="KW-1185">Reference proteome</keyword>
<comment type="caution">
    <text evidence="1">The sequence shown here is derived from an EMBL/GenBank/DDBJ whole genome shotgun (WGS) entry which is preliminary data.</text>
</comment>
<proteinExistence type="predicted"/>
<protein>
    <submittedName>
        <fullName evidence="1">Uncharacterized protein</fullName>
    </submittedName>
</protein>
<accession>A0ACC0B2W2</accession>
<dbReference type="EMBL" id="CM044704">
    <property type="protein sequence ID" value="KAI5666995.1"/>
    <property type="molecule type" value="Genomic_DNA"/>
</dbReference>
<organism evidence="1 2">
    <name type="scientific">Catharanthus roseus</name>
    <name type="common">Madagascar periwinkle</name>
    <name type="synonym">Vinca rosea</name>
    <dbReference type="NCBI Taxonomy" id="4058"/>
    <lineage>
        <taxon>Eukaryota</taxon>
        <taxon>Viridiplantae</taxon>
        <taxon>Streptophyta</taxon>
        <taxon>Embryophyta</taxon>
        <taxon>Tracheophyta</taxon>
        <taxon>Spermatophyta</taxon>
        <taxon>Magnoliopsida</taxon>
        <taxon>eudicotyledons</taxon>
        <taxon>Gunneridae</taxon>
        <taxon>Pentapetalae</taxon>
        <taxon>asterids</taxon>
        <taxon>lamiids</taxon>
        <taxon>Gentianales</taxon>
        <taxon>Apocynaceae</taxon>
        <taxon>Rauvolfioideae</taxon>
        <taxon>Vinceae</taxon>
        <taxon>Catharanthinae</taxon>
        <taxon>Catharanthus</taxon>
    </lineage>
</organism>
<name>A0ACC0B2W2_CATRO</name>
<dbReference type="Proteomes" id="UP001060085">
    <property type="component" value="Linkage Group LG04"/>
</dbReference>
<evidence type="ECO:0000313" key="2">
    <source>
        <dbReference type="Proteomes" id="UP001060085"/>
    </source>
</evidence>